<keyword evidence="6" id="KW-0742">SOS response</keyword>
<dbReference type="Gene3D" id="3.30.420.340">
    <property type="entry name" value="UvrC, RNAse H endonuclease domain"/>
    <property type="match status" value="1"/>
</dbReference>
<evidence type="ECO:0000313" key="10">
    <source>
        <dbReference type="EMBL" id="OGD15777.1"/>
    </source>
</evidence>
<evidence type="ECO:0000259" key="7">
    <source>
        <dbReference type="PROSITE" id="PS50151"/>
    </source>
</evidence>
<dbReference type="SUPFAM" id="SSF47781">
    <property type="entry name" value="RuvA domain 2-like"/>
    <property type="match status" value="1"/>
</dbReference>
<dbReference type="PANTHER" id="PTHR30562:SF1">
    <property type="entry name" value="UVRABC SYSTEM PROTEIN C"/>
    <property type="match status" value="1"/>
</dbReference>
<dbReference type="InterPro" id="IPR047296">
    <property type="entry name" value="GIY-YIG_UvrC_Cho"/>
</dbReference>
<dbReference type="FunFam" id="3.40.1440.10:FF:000001">
    <property type="entry name" value="UvrABC system protein C"/>
    <property type="match status" value="1"/>
</dbReference>
<evidence type="ECO:0000259" key="8">
    <source>
        <dbReference type="PROSITE" id="PS50164"/>
    </source>
</evidence>
<dbReference type="PROSITE" id="PS50151">
    <property type="entry name" value="UVR"/>
    <property type="match status" value="1"/>
</dbReference>
<gene>
    <name evidence="10" type="ORF">A2V47_01300</name>
</gene>
<keyword evidence="3" id="KW-0228">DNA excision</keyword>
<keyword evidence="5" id="KW-0234">DNA repair</keyword>
<evidence type="ECO:0000256" key="6">
    <source>
        <dbReference type="ARBA" id="ARBA00023236"/>
    </source>
</evidence>
<dbReference type="EMBL" id="MEYH01000048">
    <property type="protein sequence ID" value="OGD15777.1"/>
    <property type="molecule type" value="Genomic_DNA"/>
</dbReference>
<dbReference type="InterPro" id="IPR003583">
    <property type="entry name" value="Hlx-hairpin-Hlx_DNA-bd_motif"/>
</dbReference>
<organism evidence="10 11">
    <name type="scientific">Candidatus Sediminicultor quintus</name>
    <dbReference type="NCBI Taxonomy" id="1797291"/>
    <lineage>
        <taxon>Bacteria</taxon>
        <taxon>Pseudomonadati</taxon>
        <taxon>Atribacterota</taxon>
        <taxon>Candidatus Phoenicimicrobiia</taxon>
        <taxon>Candidatus Pheonicimicrobiales</taxon>
        <taxon>Candidatus Phoenicimicrobiaceae</taxon>
        <taxon>Candidatus Sediminicultor</taxon>
    </lineage>
</organism>
<feature type="domain" description="UvrC family homology region profile" evidence="9">
    <location>
        <begin position="251"/>
        <end position="377"/>
    </location>
</feature>
<dbReference type="GO" id="GO:0009380">
    <property type="term" value="C:excinuclease repair complex"/>
    <property type="evidence" value="ECO:0007669"/>
    <property type="project" value="TreeGrafter"/>
</dbReference>
<feature type="domain" description="GIY-YIG" evidence="8">
    <location>
        <begin position="12"/>
        <end position="91"/>
    </location>
</feature>
<sequence length="499" mass="58101">MDIKSKISKLPETSGVYFFKDKEGKVIYVGKANSLKNRVSSYFSNSSQQSPKINKMIKEIVNIEYIPTSSEIEALILESKMIKSNSPYYNTQSKDDKSYPYIKITLERDFPQILFYRKINRKIKEGKTLYFGPFVDTNATRVVIKLLRQVFKIRECRNKDLKKTKICLDYQIGLCSAPCANMISKTEYRKRIKEICLFLAGKQKRLFNGLYREMKEASHILNYEKAAKIRDRIKSIEAILKGQEINLYRKSNKNDYLLKKIEEVEEDEIKKGRKAVIDLKDKLSLKKMPERIEAFDISNIQGKLPVGSLVVFEEGQPKKEDYRRFRVKKIKGIDDYAMLQEVTERRYKRLLLENKRLPDLILVDGGRGQLSAVEKILNDLNLKLPIISIAKKEEEIFKLEVHKPIVLPSNSEALFLLQRIRDEAHRFAVTYHRRIRSKELRNSKLDLIPGIGAKRKRLLLEHFKSIEELKNASKIDISKIPGFGDKIAEKIKTVMGARR</sequence>
<dbReference type="CDD" id="cd10434">
    <property type="entry name" value="GIY-YIG_UvrC_Cho"/>
    <property type="match status" value="1"/>
</dbReference>
<dbReference type="AlphaFoldDB" id="A0A1F5AD39"/>
<dbReference type="PROSITE" id="PS50165">
    <property type="entry name" value="UVRC"/>
    <property type="match status" value="1"/>
</dbReference>
<dbReference type="GO" id="GO:0009381">
    <property type="term" value="F:excinuclease ABC activity"/>
    <property type="evidence" value="ECO:0007669"/>
    <property type="project" value="InterPro"/>
</dbReference>
<dbReference type="GO" id="GO:0009432">
    <property type="term" value="P:SOS response"/>
    <property type="evidence" value="ECO:0007669"/>
    <property type="project" value="UniProtKB-KW"/>
</dbReference>
<dbReference type="SMART" id="SM00278">
    <property type="entry name" value="HhH1"/>
    <property type="match status" value="2"/>
</dbReference>
<feature type="domain" description="UVR" evidence="7">
    <location>
        <begin position="204"/>
        <end position="239"/>
    </location>
</feature>
<dbReference type="Proteomes" id="UP000177701">
    <property type="component" value="Unassembled WGS sequence"/>
</dbReference>
<dbReference type="SUPFAM" id="SSF46600">
    <property type="entry name" value="C-terminal UvrC-binding domain of UvrB"/>
    <property type="match status" value="1"/>
</dbReference>
<dbReference type="InterPro" id="IPR050066">
    <property type="entry name" value="UvrABC_protein_C"/>
</dbReference>
<dbReference type="STRING" id="1797291.A2V47_01300"/>
<dbReference type="GO" id="GO:0006289">
    <property type="term" value="P:nucleotide-excision repair"/>
    <property type="evidence" value="ECO:0007669"/>
    <property type="project" value="InterPro"/>
</dbReference>
<dbReference type="InterPro" id="IPR010994">
    <property type="entry name" value="RuvA_2-like"/>
</dbReference>
<dbReference type="Pfam" id="PF01541">
    <property type="entry name" value="GIY-YIG"/>
    <property type="match status" value="1"/>
</dbReference>
<comment type="caution">
    <text evidence="10">The sequence shown here is derived from an EMBL/GenBank/DDBJ whole genome shotgun (WGS) entry which is preliminary data.</text>
</comment>
<dbReference type="Pfam" id="PF14520">
    <property type="entry name" value="HHH_5"/>
    <property type="match status" value="1"/>
</dbReference>
<dbReference type="Gene3D" id="4.10.860.10">
    <property type="entry name" value="UVR domain"/>
    <property type="match status" value="1"/>
</dbReference>
<protein>
    <recommendedName>
        <fullName evidence="12">Excinuclease ABC subunit C</fullName>
    </recommendedName>
</protein>
<evidence type="ECO:0000256" key="4">
    <source>
        <dbReference type="ARBA" id="ARBA00022881"/>
    </source>
</evidence>
<dbReference type="InterPro" id="IPR000305">
    <property type="entry name" value="GIY-YIG_endonuc"/>
</dbReference>
<dbReference type="Pfam" id="PF02151">
    <property type="entry name" value="UVR"/>
    <property type="match status" value="1"/>
</dbReference>
<evidence type="ECO:0000259" key="9">
    <source>
        <dbReference type="PROSITE" id="PS50165"/>
    </source>
</evidence>
<evidence type="ECO:0008006" key="12">
    <source>
        <dbReference type="Google" id="ProtNLM"/>
    </source>
</evidence>
<evidence type="ECO:0000256" key="5">
    <source>
        <dbReference type="ARBA" id="ARBA00023204"/>
    </source>
</evidence>
<dbReference type="PANTHER" id="PTHR30562">
    <property type="entry name" value="UVRC/OXIDOREDUCTASE"/>
    <property type="match status" value="1"/>
</dbReference>
<dbReference type="InterPro" id="IPR001162">
    <property type="entry name" value="UvrC_RNase_H_dom"/>
</dbReference>
<dbReference type="InterPro" id="IPR035901">
    <property type="entry name" value="GIY-YIG_endonuc_sf"/>
</dbReference>
<accession>A0A1F5AD39</accession>
<dbReference type="InterPro" id="IPR036876">
    <property type="entry name" value="UVR_dom_sf"/>
</dbReference>
<dbReference type="InterPro" id="IPR038476">
    <property type="entry name" value="UvrC_RNase_H_dom_sf"/>
</dbReference>
<dbReference type="Pfam" id="PF08459">
    <property type="entry name" value="UvrC_RNaseH_dom"/>
    <property type="match status" value="1"/>
</dbReference>
<evidence type="ECO:0000256" key="3">
    <source>
        <dbReference type="ARBA" id="ARBA00022769"/>
    </source>
</evidence>
<name>A0A1F5AD39_9BACT</name>
<dbReference type="SMART" id="SM00465">
    <property type="entry name" value="GIYc"/>
    <property type="match status" value="1"/>
</dbReference>
<dbReference type="GO" id="GO:0003677">
    <property type="term" value="F:DNA binding"/>
    <property type="evidence" value="ECO:0007669"/>
    <property type="project" value="InterPro"/>
</dbReference>
<keyword evidence="4" id="KW-0267">Excision nuclease</keyword>
<evidence type="ECO:0000256" key="1">
    <source>
        <dbReference type="ARBA" id="ARBA00022490"/>
    </source>
</evidence>
<dbReference type="Gene3D" id="3.40.1440.10">
    <property type="entry name" value="GIY-YIG endonuclease"/>
    <property type="match status" value="1"/>
</dbReference>
<dbReference type="PROSITE" id="PS50164">
    <property type="entry name" value="GIY_YIG"/>
    <property type="match status" value="1"/>
</dbReference>
<reference evidence="10 11" key="1">
    <citation type="journal article" date="2016" name="Nat. Commun.">
        <title>Thousands of microbial genomes shed light on interconnected biogeochemical processes in an aquifer system.</title>
        <authorList>
            <person name="Anantharaman K."/>
            <person name="Brown C.T."/>
            <person name="Hug L.A."/>
            <person name="Sharon I."/>
            <person name="Castelle C.J."/>
            <person name="Probst A.J."/>
            <person name="Thomas B.C."/>
            <person name="Singh A."/>
            <person name="Wilkins M.J."/>
            <person name="Karaoz U."/>
            <person name="Brodie E.L."/>
            <person name="Williams K.H."/>
            <person name="Hubbard S.S."/>
            <person name="Banfield J.F."/>
        </authorList>
    </citation>
    <scope>NUCLEOTIDE SEQUENCE [LARGE SCALE GENOMIC DNA]</scope>
</reference>
<keyword evidence="2" id="KW-0227">DNA damage</keyword>
<proteinExistence type="predicted"/>
<dbReference type="SUPFAM" id="SSF82771">
    <property type="entry name" value="GIY-YIG endonuclease"/>
    <property type="match status" value="1"/>
</dbReference>
<dbReference type="Gene3D" id="1.10.150.20">
    <property type="entry name" value="5' to 3' exonuclease, C-terminal subdomain"/>
    <property type="match status" value="1"/>
</dbReference>
<evidence type="ECO:0000256" key="2">
    <source>
        <dbReference type="ARBA" id="ARBA00022763"/>
    </source>
</evidence>
<keyword evidence="1" id="KW-0963">Cytoplasm</keyword>
<evidence type="ECO:0000313" key="11">
    <source>
        <dbReference type="Proteomes" id="UP000177701"/>
    </source>
</evidence>
<dbReference type="InterPro" id="IPR001943">
    <property type="entry name" value="UVR_dom"/>
</dbReference>